<proteinExistence type="predicted"/>
<reference evidence="1 2" key="1">
    <citation type="submission" date="2017-09" db="EMBL/GenBank/DDBJ databases">
        <title>Sphingomonas spermidinifaciens 9NM-10, whole genome shotgun sequence.</title>
        <authorList>
            <person name="Feng G."/>
            <person name="Zhu H."/>
        </authorList>
    </citation>
    <scope>NUCLEOTIDE SEQUENCE [LARGE SCALE GENOMIC DNA]</scope>
    <source>
        <strain evidence="1 2">9NM-10</strain>
    </source>
</reference>
<dbReference type="Proteomes" id="UP000218366">
    <property type="component" value="Unassembled WGS sequence"/>
</dbReference>
<evidence type="ECO:0000313" key="2">
    <source>
        <dbReference type="Proteomes" id="UP000218366"/>
    </source>
</evidence>
<evidence type="ECO:0000313" key="1">
    <source>
        <dbReference type="EMBL" id="PCD04411.1"/>
    </source>
</evidence>
<sequence>MEDWDVVVAHARTLPGVIMDSYYGSPVPKHNGKALVAPGREPDSFVMMIGAEEKAMLIDTDPDTFWETDHYRGWPAVLVRYGSGERERIEALIARRWWDVAKRVERSAFGPRP</sequence>
<keyword evidence="2" id="KW-1185">Reference proteome</keyword>
<gene>
    <name evidence="1" type="ORF">COC42_09100</name>
</gene>
<evidence type="ECO:0008006" key="3">
    <source>
        <dbReference type="Google" id="ProtNLM"/>
    </source>
</evidence>
<dbReference type="AlphaFoldDB" id="A0A2A4B7H0"/>
<dbReference type="RefSeq" id="WP_096342806.1">
    <property type="nucleotide sequence ID" value="NZ_NWMW01000001.1"/>
</dbReference>
<dbReference type="OrthoDB" id="954305at2"/>
<protein>
    <recommendedName>
        <fullName evidence="3">MmcQ/YjbR family DNA-binding protein</fullName>
    </recommendedName>
</protein>
<accession>A0A2A4B7H0</accession>
<name>A0A2A4B7H0_9SPHN</name>
<organism evidence="1 2">
    <name type="scientific">Sphingomonas spermidinifaciens</name>
    <dbReference type="NCBI Taxonomy" id="1141889"/>
    <lineage>
        <taxon>Bacteria</taxon>
        <taxon>Pseudomonadati</taxon>
        <taxon>Pseudomonadota</taxon>
        <taxon>Alphaproteobacteria</taxon>
        <taxon>Sphingomonadales</taxon>
        <taxon>Sphingomonadaceae</taxon>
        <taxon>Sphingomonas</taxon>
    </lineage>
</organism>
<comment type="caution">
    <text evidence="1">The sequence shown here is derived from an EMBL/GenBank/DDBJ whole genome shotgun (WGS) entry which is preliminary data.</text>
</comment>
<dbReference type="EMBL" id="NWMW01000001">
    <property type="protein sequence ID" value="PCD04411.1"/>
    <property type="molecule type" value="Genomic_DNA"/>
</dbReference>